<organism evidence="2 3">
    <name type="scientific">Diceros bicornis minor</name>
    <name type="common">South-central black rhinoceros</name>
    <dbReference type="NCBI Taxonomy" id="77932"/>
    <lineage>
        <taxon>Eukaryota</taxon>
        <taxon>Metazoa</taxon>
        <taxon>Chordata</taxon>
        <taxon>Craniata</taxon>
        <taxon>Vertebrata</taxon>
        <taxon>Euteleostomi</taxon>
        <taxon>Mammalia</taxon>
        <taxon>Eutheria</taxon>
        <taxon>Laurasiatheria</taxon>
        <taxon>Perissodactyla</taxon>
        <taxon>Rhinocerotidae</taxon>
        <taxon>Diceros</taxon>
    </lineage>
</organism>
<reference evidence="2 3" key="1">
    <citation type="journal article" date="2020" name="Mol. Biol. Evol.">
        <title>Interspecific Gene Flow and the Evolution of Specialization in Black and White Rhinoceros.</title>
        <authorList>
            <person name="Moodley Y."/>
            <person name="Westbury M.V."/>
            <person name="Russo I.M."/>
            <person name="Gopalakrishnan S."/>
            <person name="Rakotoarivelo A."/>
            <person name="Olsen R.A."/>
            <person name="Prost S."/>
            <person name="Tunstall T."/>
            <person name="Ryder O.A."/>
            <person name="Dalen L."/>
            <person name="Bruford M.W."/>
        </authorList>
    </citation>
    <scope>NUCLEOTIDE SEQUENCE [LARGE SCALE GENOMIC DNA]</scope>
    <source>
        <strain evidence="2">SBR-YM</strain>
        <tissue evidence="2">Skin</tissue>
    </source>
</reference>
<keyword evidence="3" id="KW-1185">Reference proteome</keyword>
<dbReference type="Pfam" id="PF01352">
    <property type="entry name" value="KRAB"/>
    <property type="match status" value="1"/>
</dbReference>
<dbReference type="PANTHER" id="PTHR23232:SF133">
    <property type="entry name" value="RIKEN CDNA 1700020N01 GENE"/>
    <property type="match status" value="1"/>
</dbReference>
<dbReference type="InterPro" id="IPR036051">
    <property type="entry name" value="KRAB_dom_sf"/>
</dbReference>
<feature type="domain" description="KRAB" evidence="1">
    <location>
        <begin position="48"/>
        <end position="118"/>
    </location>
</feature>
<dbReference type="GO" id="GO:0006355">
    <property type="term" value="P:regulation of DNA-templated transcription"/>
    <property type="evidence" value="ECO:0007669"/>
    <property type="project" value="InterPro"/>
</dbReference>
<evidence type="ECO:0000313" key="2">
    <source>
        <dbReference type="EMBL" id="KAF5929522.1"/>
    </source>
</evidence>
<name>A0A7J7FN82_DICBM</name>
<accession>A0A7J7FN82</accession>
<evidence type="ECO:0000313" key="3">
    <source>
        <dbReference type="Proteomes" id="UP000551758"/>
    </source>
</evidence>
<comment type="caution">
    <text evidence="2">The sequence shown here is derived from an EMBL/GenBank/DDBJ whole genome shotgun (WGS) entry which is preliminary data.</text>
</comment>
<dbReference type="SMART" id="SM00349">
    <property type="entry name" value="KRAB"/>
    <property type="match status" value="1"/>
</dbReference>
<dbReference type="InterPro" id="IPR050169">
    <property type="entry name" value="Krueppel_C2H2_ZnF"/>
</dbReference>
<dbReference type="Proteomes" id="UP000551758">
    <property type="component" value="Unassembled WGS sequence"/>
</dbReference>
<dbReference type="SUPFAM" id="SSF109640">
    <property type="entry name" value="KRAB domain (Kruppel-associated box)"/>
    <property type="match status" value="1"/>
</dbReference>
<dbReference type="CDD" id="cd07765">
    <property type="entry name" value="KRAB_A-box"/>
    <property type="match status" value="1"/>
</dbReference>
<dbReference type="PROSITE" id="PS50805">
    <property type="entry name" value="KRAB"/>
    <property type="match status" value="1"/>
</dbReference>
<dbReference type="EMBL" id="JACDTQ010000092">
    <property type="protein sequence ID" value="KAF5929522.1"/>
    <property type="molecule type" value="Genomic_DNA"/>
</dbReference>
<feature type="non-terminal residue" evidence="2">
    <location>
        <position position="291"/>
    </location>
</feature>
<dbReference type="InterPro" id="IPR001909">
    <property type="entry name" value="KRAB"/>
</dbReference>
<evidence type="ECO:0000259" key="1">
    <source>
        <dbReference type="PROSITE" id="PS50805"/>
    </source>
</evidence>
<dbReference type="PANTHER" id="PTHR23232">
    <property type="entry name" value="KRAB DOMAIN C2H2 ZINC FINGER"/>
    <property type="match status" value="1"/>
</dbReference>
<sequence>VTGNEERAGTSAIRPGISSTWEVGVEGEEGVEVWGERLKILEREAGLVVFTDVAIHFSQEEWGLLDEAQRSLYLDVMLENFALLSSLGKALTPTPVSWGGPFSFPQQDHRYHYLSWFPGICVVGARAGLCVLYSLSPSSPFPAALRPCKTGLRSCWHGAQNEEAPSERGVSMRVSQVRTPKPGPSIQKAQPCETCSSLLKDILCLAQHDGTHPEQGLNTCGAKLYQRQRQQINKKLSRRDKGRPLFVKNSSVHMTEGTLMCIEGGKGFPAGKVLLHPRAPHSFYSVLCSFI</sequence>
<gene>
    <name evidence="2" type="ORF">HPG69_007276</name>
</gene>
<proteinExistence type="predicted"/>
<dbReference type="AlphaFoldDB" id="A0A7J7FN82"/>
<protein>
    <recommendedName>
        <fullName evidence="1">KRAB domain-containing protein</fullName>
    </recommendedName>
</protein>
<dbReference type="Gene3D" id="6.10.140.140">
    <property type="match status" value="1"/>
</dbReference>